<dbReference type="RefSeq" id="WP_115569047.1">
    <property type="nucleotide sequence ID" value="NZ_NXLV01000002.1"/>
</dbReference>
<dbReference type="InterPro" id="IPR007383">
    <property type="entry name" value="DUF445"/>
</dbReference>
<keyword evidence="1" id="KW-0472">Membrane</keyword>
<proteinExistence type="predicted"/>
<dbReference type="GO" id="GO:0005886">
    <property type="term" value="C:plasma membrane"/>
    <property type="evidence" value="ECO:0007669"/>
    <property type="project" value="TreeGrafter"/>
</dbReference>
<evidence type="ECO:0008006" key="4">
    <source>
        <dbReference type="Google" id="ProtNLM"/>
    </source>
</evidence>
<reference evidence="2 3" key="1">
    <citation type="submission" date="2018-04" db="EMBL/GenBank/DDBJ databases">
        <title>Novel Campyloabacter and Helicobacter Species and Strains.</title>
        <authorList>
            <person name="Mannion A.J."/>
            <person name="Shen Z."/>
            <person name="Fox J.G."/>
        </authorList>
    </citation>
    <scope>NUCLEOTIDE SEQUENCE [LARGE SCALE GENOMIC DNA]</scope>
    <source>
        <strain evidence="2 3">MIT 04-9366</strain>
    </source>
</reference>
<feature type="transmembrane region" description="Helical" evidence="1">
    <location>
        <begin position="376"/>
        <end position="396"/>
    </location>
</feature>
<keyword evidence="1" id="KW-0812">Transmembrane</keyword>
<dbReference type="Pfam" id="PF04286">
    <property type="entry name" value="DUF445"/>
    <property type="match status" value="1"/>
</dbReference>
<organism evidence="2 3">
    <name type="scientific">Helicobacter brantae</name>
    <dbReference type="NCBI Taxonomy" id="375927"/>
    <lineage>
        <taxon>Bacteria</taxon>
        <taxon>Pseudomonadati</taxon>
        <taxon>Campylobacterota</taxon>
        <taxon>Epsilonproteobacteria</taxon>
        <taxon>Campylobacterales</taxon>
        <taxon>Helicobacteraceae</taxon>
        <taxon>Helicobacter</taxon>
    </lineage>
</organism>
<keyword evidence="3" id="KW-1185">Reference proteome</keyword>
<name>A0A3D8J2U0_9HELI</name>
<dbReference type="EMBL" id="NXLV01000002">
    <property type="protein sequence ID" value="RDU71837.1"/>
    <property type="molecule type" value="Genomic_DNA"/>
</dbReference>
<gene>
    <name evidence="2" type="ORF">CQA58_01995</name>
</gene>
<feature type="transmembrane region" description="Helical" evidence="1">
    <location>
        <begin position="12"/>
        <end position="31"/>
    </location>
</feature>
<evidence type="ECO:0000313" key="3">
    <source>
        <dbReference type="Proteomes" id="UP000257045"/>
    </source>
</evidence>
<dbReference type="PANTHER" id="PTHR38442:SF1">
    <property type="entry name" value="INNER MEMBRANE PROTEIN"/>
    <property type="match status" value="1"/>
</dbReference>
<dbReference type="OrthoDB" id="9769590at2"/>
<dbReference type="AlphaFoldDB" id="A0A3D8J2U0"/>
<comment type="caution">
    <text evidence="2">The sequence shown here is derived from an EMBL/GenBank/DDBJ whole genome shotgun (WGS) entry which is preliminary data.</text>
</comment>
<evidence type="ECO:0000256" key="1">
    <source>
        <dbReference type="SAM" id="Phobius"/>
    </source>
</evidence>
<protein>
    <recommendedName>
        <fullName evidence="4">DUF445 domain-containing protein</fullName>
    </recommendedName>
</protein>
<evidence type="ECO:0000313" key="2">
    <source>
        <dbReference type="EMBL" id="RDU71837.1"/>
    </source>
</evidence>
<keyword evidence="1" id="KW-1133">Transmembrane helix</keyword>
<dbReference type="Proteomes" id="UP000257045">
    <property type="component" value="Unassembled WGS sequence"/>
</dbReference>
<accession>A0A3D8J2U0</accession>
<dbReference type="PANTHER" id="PTHR38442">
    <property type="entry name" value="INNER MEMBRANE PROTEIN-RELATED"/>
    <property type="match status" value="1"/>
</dbReference>
<sequence length="397" mass="44881">MNQNKQQALQKMKLFTTSLLFVAGGFLYLSFVLDCHWLRAVSEAALVGGIADWFAVVALFRHPLGLPIPHTAIIPKSKDEIAKNLGQFIKLEFFSKENLRKSTFLEKLSLKKIIESFIEGKSTSFSLHALTQALESKIPTLCEKIKDEEKNLRFLEQVNFSKLIGEGLHSIQNSASYDEIVKELVEIIDEKFQGLKSKLREELVGDSWINKGISFLTSYDDKVINGIEEYIDKLKNPSAKELNQLKLALQDYIHKLLHDESTINSVNAKIKGALSSETSAKILTAVLEHIQENKIISTTIADMLKRSLQNFCNDTRKLVATERWIKNKIVNIVGDYSDEIARFIENTIKSWDSQEISQKLELEVGKDLQFIRINGMLVGGIIGGVIYGIERFFALIS</sequence>